<feature type="transmembrane region" description="Helical" evidence="1">
    <location>
        <begin position="80"/>
        <end position="100"/>
    </location>
</feature>
<name>A0ABP5G6S0_9ACTN</name>
<evidence type="ECO:0008006" key="4">
    <source>
        <dbReference type="Google" id="ProtNLM"/>
    </source>
</evidence>
<feature type="transmembrane region" description="Helical" evidence="1">
    <location>
        <begin position="605"/>
        <end position="629"/>
    </location>
</feature>
<evidence type="ECO:0000256" key="1">
    <source>
        <dbReference type="SAM" id="Phobius"/>
    </source>
</evidence>
<dbReference type="RefSeq" id="WP_344668036.1">
    <property type="nucleotide sequence ID" value="NZ_BAAAQN010000031.1"/>
</dbReference>
<dbReference type="Proteomes" id="UP001500751">
    <property type="component" value="Unassembled WGS sequence"/>
</dbReference>
<feature type="transmembrane region" description="Helical" evidence="1">
    <location>
        <begin position="172"/>
        <end position="191"/>
    </location>
</feature>
<feature type="transmembrane region" description="Helical" evidence="1">
    <location>
        <begin position="677"/>
        <end position="696"/>
    </location>
</feature>
<feature type="transmembrane region" description="Helical" evidence="1">
    <location>
        <begin position="240"/>
        <end position="262"/>
    </location>
</feature>
<feature type="transmembrane region" description="Helical" evidence="1">
    <location>
        <begin position="342"/>
        <end position="361"/>
    </location>
</feature>
<reference evidence="3" key="1">
    <citation type="journal article" date="2019" name="Int. J. Syst. Evol. Microbiol.">
        <title>The Global Catalogue of Microorganisms (GCM) 10K type strain sequencing project: providing services to taxonomists for standard genome sequencing and annotation.</title>
        <authorList>
            <consortium name="The Broad Institute Genomics Platform"/>
            <consortium name="The Broad Institute Genome Sequencing Center for Infectious Disease"/>
            <person name="Wu L."/>
            <person name="Ma J."/>
        </authorList>
    </citation>
    <scope>NUCLEOTIDE SEQUENCE [LARGE SCALE GENOMIC DNA]</scope>
    <source>
        <strain evidence="3">JCM 16014</strain>
    </source>
</reference>
<organism evidence="2 3">
    <name type="scientific">Catenulispora yoronensis</name>
    <dbReference type="NCBI Taxonomy" id="450799"/>
    <lineage>
        <taxon>Bacteria</taxon>
        <taxon>Bacillati</taxon>
        <taxon>Actinomycetota</taxon>
        <taxon>Actinomycetes</taxon>
        <taxon>Catenulisporales</taxon>
        <taxon>Catenulisporaceae</taxon>
        <taxon>Catenulispora</taxon>
    </lineage>
</organism>
<feature type="transmembrane region" description="Helical" evidence="1">
    <location>
        <begin position="703"/>
        <end position="723"/>
    </location>
</feature>
<feature type="transmembrane region" description="Helical" evidence="1">
    <location>
        <begin position="645"/>
        <end position="665"/>
    </location>
</feature>
<dbReference type="EMBL" id="BAAAQN010000031">
    <property type="protein sequence ID" value="GAA2041206.1"/>
    <property type="molecule type" value="Genomic_DNA"/>
</dbReference>
<feature type="transmembrane region" description="Helical" evidence="1">
    <location>
        <begin position="12"/>
        <end position="32"/>
    </location>
</feature>
<proteinExistence type="predicted"/>
<keyword evidence="1" id="KW-1133">Transmembrane helix</keyword>
<feature type="transmembrane region" description="Helical" evidence="1">
    <location>
        <begin position="139"/>
        <end position="160"/>
    </location>
</feature>
<keyword evidence="1" id="KW-0812">Transmembrane</keyword>
<comment type="caution">
    <text evidence="2">The sequence shown here is derived from an EMBL/GenBank/DDBJ whole genome shotgun (WGS) entry which is preliminary data.</text>
</comment>
<evidence type="ECO:0000313" key="2">
    <source>
        <dbReference type="EMBL" id="GAA2041206.1"/>
    </source>
</evidence>
<evidence type="ECO:0000313" key="3">
    <source>
        <dbReference type="Proteomes" id="UP001500751"/>
    </source>
</evidence>
<gene>
    <name evidence="2" type="ORF">GCM10009839_49480</name>
</gene>
<protein>
    <recommendedName>
        <fullName evidence="4">DUF2206 domain-containing protein</fullName>
    </recommendedName>
</protein>
<sequence>MVACFGAYYLPGPLATLAGLWLILGAPTTLWLGLARRVVSRLDAALLVAFGFALVTDFAVVLLVNFGAPLVGYRRPLATVPLAAGFALVNLLIGALSPRCAPVAWSRIRQLAGLRVVAGYGVLCVVLAVAGATRLNNGLGPQVSLVAYTAIAGLLALMLIRHDRYAVEVLELGVFFGAAALLLLTSLRGWLITGHDIQVEYEVYRLNLGGGHWVISDYPTAYNACLSITLLPLALTKLTAISAAGVWKIVFPLMFAVAPVALFRSVHNLASRQVALLSSALFLTFPTFFTDMAYMARQEIAFIVLGAAVVVMSEREGNVRLRRFALIPLMVGIVLAHYSTAYVLVMVLGSGVAVTTAWRLLDRGGVWWRGRAGAGVAGESSAHEIATTFGGDTVHPAYAADVTDTVIIPFGAVTANAAGVVEAGAEEGIRRRSGTGRAPGAPGAAATKPITSVLGSGWRSKFGPKPGSQSEAAAPAFLTVWLVAVTAVLAVGWAGPVTHTSGQLTSTLTSAWQEVIGGRSSDVGSADTANSLVGASQVTDEQRMDAYLAETRAQTAHDRDQGVYFPEGVIDKYPRPITSIPDLPLTSVGKGLQSLGLPVANLNGLVRFGIAAGIQLLLLLGTSVALLGLRYRRVRAELTPTRDQAALAVGSIAVLALLTLVPQLTVDYSVLRALQQGIFFFGPFMAAGLLWALRWCGRYRTPVLAAVIALMAIDLTGVVPRITGGYQPQLGLSNAGIYYDEYYPTAPEMDAAAWLQNVYDQSPPDAQETMLVQTSQEVFQRIQTVYLGPVEGTTDPLQLQPGSYVLLGHAEVDEDRASISYRGTAVEYVYPIKLLDDLMDKIYASPGVEIYR</sequence>
<keyword evidence="3" id="KW-1185">Reference proteome</keyword>
<feature type="transmembrane region" description="Helical" evidence="1">
    <location>
        <begin position="112"/>
        <end position="133"/>
    </location>
</feature>
<accession>A0ABP5G6S0</accession>
<keyword evidence="1" id="KW-0472">Membrane</keyword>
<feature type="transmembrane region" description="Helical" evidence="1">
    <location>
        <begin position="44"/>
        <end position="68"/>
    </location>
</feature>
<feature type="transmembrane region" description="Helical" evidence="1">
    <location>
        <begin position="472"/>
        <end position="494"/>
    </location>
</feature>
<feature type="transmembrane region" description="Helical" evidence="1">
    <location>
        <begin position="274"/>
        <end position="289"/>
    </location>
</feature>